<dbReference type="SUPFAM" id="SSF51735">
    <property type="entry name" value="NAD(P)-binding Rossmann-fold domains"/>
    <property type="match status" value="1"/>
</dbReference>
<dbReference type="GO" id="GO:0016616">
    <property type="term" value="F:oxidoreductase activity, acting on the CH-OH group of donors, NAD or NADP as acceptor"/>
    <property type="evidence" value="ECO:0007669"/>
    <property type="project" value="InterPro"/>
</dbReference>
<evidence type="ECO:0000313" key="6">
    <source>
        <dbReference type="Proteomes" id="UP001149079"/>
    </source>
</evidence>
<dbReference type="InterPro" id="IPR036291">
    <property type="entry name" value="NAD(P)-bd_dom_sf"/>
</dbReference>
<sequence>MWTIAVILALGALYLWRVNSAMKIVPREAHKLSPRRWTVEEIKAAYKKNQECPIDVTKSLPPKQSRRYVIVGGTGLVGAWIVKHLLARGEDPKAIRILDLVSPNQKLLSQGVSWIKTDITDKSAVTSAFNQPWPTEATKLPLTVYHTAAVIRPQDRLKSFLPLSSKVNTTGTQNVLSAARTAGATAFIWTSSGSITLHQASFWIWPWAREPTHAVQIISDTTKLPTRHEDFFSNYAVTKSDAERLVRAADDPATNFRTGCIRPTNGIYGTGTETNSAITDIYLRTGGSPTWAAPVVQSFVHAENVSLAHLLYEQRLIQQSEPESTLPNTGGQAYVVSDPNAAISFGDMYTLLETLSKTPVRFPKVQPVPFLVMAYVVEVYAFLQFKYLTWLPRLPHDLAQIQPSLFSILNVHVFADDSRAKLAPELGGLGYNPPINTLDGMCRRLVDWNAMAESEGVDVNGKKVRLGPVKVAGDGFDVDVVVPKAL</sequence>
<feature type="signal peptide" evidence="3">
    <location>
        <begin position="1"/>
        <end position="21"/>
    </location>
</feature>
<dbReference type="Proteomes" id="UP001149079">
    <property type="component" value="Unassembled WGS sequence"/>
</dbReference>
<protein>
    <recommendedName>
        <fullName evidence="4">3-beta hydroxysteroid dehydrogenase/isomerase domain-containing protein</fullName>
    </recommendedName>
</protein>
<comment type="similarity">
    <text evidence="1">Belongs to the 3-beta-HSD family.</text>
</comment>
<dbReference type="PANTHER" id="PTHR43245">
    <property type="entry name" value="BIFUNCTIONAL POLYMYXIN RESISTANCE PROTEIN ARNA"/>
    <property type="match status" value="1"/>
</dbReference>
<dbReference type="EMBL" id="JAPQKL010000005">
    <property type="protein sequence ID" value="KAJ5130770.1"/>
    <property type="molecule type" value="Genomic_DNA"/>
</dbReference>
<dbReference type="PANTHER" id="PTHR43245:SF51">
    <property type="entry name" value="SHORT CHAIN DEHYDROGENASE_REDUCTASE FAMILY 42E, MEMBER 2"/>
    <property type="match status" value="1"/>
</dbReference>
<keyword evidence="6" id="KW-1185">Reference proteome</keyword>
<feature type="domain" description="3-beta hydroxysteroid dehydrogenase/isomerase" evidence="4">
    <location>
        <begin position="69"/>
        <end position="350"/>
    </location>
</feature>
<dbReference type="InterPro" id="IPR050177">
    <property type="entry name" value="Lipid_A_modif_metabolic_enz"/>
</dbReference>
<reference evidence="5" key="2">
    <citation type="journal article" date="2023" name="IMA Fungus">
        <title>Comparative genomic study of the Penicillium genus elucidates a diverse pangenome and 15 lateral gene transfer events.</title>
        <authorList>
            <person name="Petersen C."/>
            <person name="Sorensen T."/>
            <person name="Nielsen M.R."/>
            <person name="Sondergaard T.E."/>
            <person name="Sorensen J.L."/>
            <person name="Fitzpatrick D.A."/>
            <person name="Frisvad J.C."/>
            <person name="Nielsen K.L."/>
        </authorList>
    </citation>
    <scope>NUCLEOTIDE SEQUENCE</scope>
    <source>
        <strain evidence="5">IBT 22155</strain>
    </source>
</reference>
<organism evidence="5 6">
    <name type="scientific">Penicillium bovifimosum</name>
    <dbReference type="NCBI Taxonomy" id="126998"/>
    <lineage>
        <taxon>Eukaryota</taxon>
        <taxon>Fungi</taxon>
        <taxon>Dikarya</taxon>
        <taxon>Ascomycota</taxon>
        <taxon>Pezizomycotina</taxon>
        <taxon>Eurotiomycetes</taxon>
        <taxon>Eurotiomycetidae</taxon>
        <taxon>Eurotiales</taxon>
        <taxon>Aspergillaceae</taxon>
        <taxon>Penicillium</taxon>
    </lineage>
</organism>
<gene>
    <name evidence="5" type="ORF">N7515_006809</name>
</gene>
<evidence type="ECO:0000256" key="2">
    <source>
        <dbReference type="ARBA" id="ARBA00023002"/>
    </source>
</evidence>
<dbReference type="Gene3D" id="3.40.50.720">
    <property type="entry name" value="NAD(P)-binding Rossmann-like Domain"/>
    <property type="match status" value="1"/>
</dbReference>
<keyword evidence="2" id="KW-0560">Oxidoreductase</keyword>
<dbReference type="GeneID" id="81406723"/>
<evidence type="ECO:0000256" key="1">
    <source>
        <dbReference type="ARBA" id="ARBA00009219"/>
    </source>
</evidence>
<accession>A0A9W9GVF1</accession>
<dbReference type="Pfam" id="PF01073">
    <property type="entry name" value="3Beta_HSD"/>
    <property type="match status" value="1"/>
</dbReference>
<keyword evidence="3" id="KW-0732">Signal</keyword>
<evidence type="ECO:0000256" key="3">
    <source>
        <dbReference type="SAM" id="SignalP"/>
    </source>
</evidence>
<proteinExistence type="inferred from homology"/>
<comment type="caution">
    <text evidence="5">The sequence shown here is derived from an EMBL/GenBank/DDBJ whole genome shotgun (WGS) entry which is preliminary data.</text>
</comment>
<dbReference type="InterPro" id="IPR002225">
    <property type="entry name" value="3Beta_OHSteriod_DH/Estase"/>
</dbReference>
<name>A0A9W9GVF1_9EURO</name>
<evidence type="ECO:0000259" key="4">
    <source>
        <dbReference type="Pfam" id="PF01073"/>
    </source>
</evidence>
<dbReference type="OrthoDB" id="10058185at2759"/>
<dbReference type="GO" id="GO:0006694">
    <property type="term" value="P:steroid biosynthetic process"/>
    <property type="evidence" value="ECO:0007669"/>
    <property type="project" value="InterPro"/>
</dbReference>
<dbReference type="RefSeq" id="XP_056521149.1">
    <property type="nucleotide sequence ID" value="XM_056667553.1"/>
</dbReference>
<dbReference type="AlphaFoldDB" id="A0A9W9GVF1"/>
<evidence type="ECO:0000313" key="5">
    <source>
        <dbReference type="EMBL" id="KAJ5130770.1"/>
    </source>
</evidence>
<feature type="chain" id="PRO_5040922979" description="3-beta hydroxysteroid dehydrogenase/isomerase domain-containing protein" evidence="3">
    <location>
        <begin position="22"/>
        <end position="486"/>
    </location>
</feature>
<reference evidence="5" key="1">
    <citation type="submission" date="2022-11" db="EMBL/GenBank/DDBJ databases">
        <authorList>
            <person name="Petersen C."/>
        </authorList>
    </citation>
    <scope>NUCLEOTIDE SEQUENCE</scope>
    <source>
        <strain evidence="5">IBT 22155</strain>
    </source>
</reference>